<accession>A0A3D9KK38</accession>
<dbReference type="EMBL" id="QRDZ01000003">
    <property type="protein sequence ID" value="RED86542.1"/>
    <property type="molecule type" value="Genomic_DNA"/>
</dbReference>
<dbReference type="InterPro" id="IPR013747">
    <property type="entry name" value="ACP_syn_III_C"/>
</dbReference>
<proteinExistence type="predicted"/>
<protein>
    <submittedName>
        <fullName evidence="5">3-oxoacyl-[acyl-carrier-protein] synthase-3</fullName>
    </submittedName>
</protein>
<gene>
    <name evidence="5" type="ORF">DFP98_103397</name>
</gene>
<evidence type="ECO:0000313" key="6">
    <source>
        <dbReference type="Proteomes" id="UP000256977"/>
    </source>
</evidence>
<keyword evidence="1" id="KW-0808">Transferase</keyword>
<dbReference type="InterPro" id="IPR013751">
    <property type="entry name" value="ACP_syn_III_N"/>
</dbReference>
<keyword evidence="6" id="KW-1185">Reference proteome</keyword>
<dbReference type="GO" id="GO:0006633">
    <property type="term" value="P:fatty acid biosynthetic process"/>
    <property type="evidence" value="ECO:0007669"/>
    <property type="project" value="InterPro"/>
</dbReference>
<name>A0A3D9KK38_9BACL</name>
<comment type="caution">
    <text evidence="5">The sequence shown here is derived from an EMBL/GenBank/DDBJ whole genome shotgun (WGS) entry which is preliminary data.</text>
</comment>
<dbReference type="Pfam" id="PF08545">
    <property type="entry name" value="ACP_syn_III"/>
    <property type="match status" value="1"/>
</dbReference>
<sequence length="324" mass="35745">MGNAVADQALTGLQNKQAHFSIADLSHYIPEPQFSVSDGVAHLRRQGMTITEAQIEAFQRDYGFTQAPFETELSVEEMIAAACTPLLDRNSLPIQVLMFVNGGNWGLQHNLFKPLIDKYVTLRGTDIYSIGKQTCASFHMALRMATHLFDASRDEGAILIVAVDKLSVNSHKLTEFYLCGDSASACLLTPYGAGHKTYEVFNQDGYVYDQSNVEGVALFNTTFFLGIRGAIQSILKQAKLSLDDVKLIIGSNVSLKAWETVAYLLRAPLEKFYVKTREVGHLPSSDIQYNLSQAIAEGALKQGDYYITINVGYGGFMGCALHQY</sequence>
<organism evidence="5 6">
    <name type="scientific">Cohnella phaseoli</name>
    <dbReference type="NCBI Taxonomy" id="456490"/>
    <lineage>
        <taxon>Bacteria</taxon>
        <taxon>Bacillati</taxon>
        <taxon>Bacillota</taxon>
        <taxon>Bacilli</taxon>
        <taxon>Bacillales</taxon>
        <taxon>Paenibacillaceae</taxon>
        <taxon>Cohnella</taxon>
    </lineage>
</organism>
<evidence type="ECO:0000256" key="2">
    <source>
        <dbReference type="ARBA" id="ARBA00023315"/>
    </source>
</evidence>
<evidence type="ECO:0000256" key="1">
    <source>
        <dbReference type="ARBA" id="ARBA00022679"/>
    </source>
</evidence>
<dbReference type="RefSeq" id="WP_116059653.1">
    <property type="nucleotide sequence ID" value="NZ_QRDZ01000003.1"/>
</dbReference>
<dbReference type="AlphaFoldDB" id="A0A3D9KK38"/>
<dbReference type="Gene3D" id="3.40.47.10">
    <property type="match status" value="2"/>
</dbReference>
<feature type="domain" description="Beta-ketoacyl-[acyl-carrier-protein] synthase III C-terminal" evidence="3">
    <location>
        <begin position="235"/>
        <end position="323"/>
    </location>
</feature>
<dbReference type="InterPro" id="IPR016039">
    <property type="entry name" value="Thiolase-like"/>
</dbReference>
<dbReference type="OrthoDB" id="2633280at2"/>
<dbReference type="PANTHER" id="PTHR34069">
    <property type="entry name" value="3-OXOACYL-[ACYL-CARRIER-PROTEIN] SYNTHASE 3"/>
    <property type="match status" value="1"/>
</dbReference>
<dbReference type="GO" id="GO:0004315">
    <property type="term" value="F:3-oxoacyl-[acyl-carrier-protein] synthase activity"/>
    <property type="evidence" value="ECO:0007669"/>
    <property type="project" value="InterPro"/>
</dbReference>
<keyword evidence="2" id="KW-0012">Acyltransferase</keyword>
<dbReference type="SUPFAM" id="SSF53901">
    <property type="entry name" value="Thiolase-like"/>
    <property type="match status" value="1"/>
</dbReference>
<evidence type="ECO:0000313" key="5">
    <source>
        <dbReference type="EMBL" id="RED86542.1"/>
    </source>
</evidence>
<feature type="domain" description="Beta-ketoacyl-[acyl-carrier-protein] synthase III N-terminal" evidence="4">
    <location>
        <begin position="133"/>
        <end position="192"/>
    </location>
</feature>
<dbReference type="Proteomes" id="UP000256977">
    <property type="component" value="Unassembled WGS sequence"/>
</dbReference>
<evidence type="ECO:0000259" key="3">
    <source>
        <dbReference type="Pfam" id="PF08541"/>
    </source>
</evidence>
<dbReference type="PANTHER" id="PTHR34069:SF2">
    <property type="entry name" value="BETA-KETOACYL-[ACYL-CARRIER-PROTEIN] SYNTHASE III"/>
    <property type="match status" value="1"/>
</dbReference>
<evidence type="ECO:0000259" key="4">
    <source>
        <dbReference type="Pfam" id="PF08545"/>
    </source>
</evidence>
<reference evidence="5 6" key="1">
    <citation type="submission" date="2018-07" db="EMBL/GenBank/DDBJ databases">
        <title>Genomic Encyclopedia of Type Strains, Phase III (KMG-III): the genomes of soil and plant-associated and newly described type strains.</title>
        <authorList>
            <person name="Whitman W."/>
        </authorList>
    </citation>
    <scope>NUCLEOTIDE SEQUENCE [LARGE SCALE GENOMIC DNA]</scope>
    <source>
        <strain evidence="5 6">CECT 7287</strain>
    </source>
</reference>
<dbReference type="GO" id="GO:0044550">
    <property type="term" value="P:secondary metabolite biosynthetic process"/>
    <property type="evidence" value="ECO:0007669"/>
    <property type="project" value="TreeGrafter"/>
</dbReference>
<dbReference type="Pfam" id="PF08541">
    <property type="entry name" value="ACP_syn_III_C"/>
    <property type="match status" value="1"/>
</dbReference>